<comment type="caution">
    <text evidence="1">The sequence shown here is derived from an EMBL/GenBank/DDBJ whole genome shotgun (WGS) entry which is preliminary data.</text>
</comment>
<keyword evidence="2" id="KW-1185">Reference proteome</keyword>
<gene>
    <name evidence="1" type="ORF">N780_04375</name>
</gene>
<sequence>MTILLICILLGCSIGIPFLLFGKIEGGMKNFFRGGFASVANDNSFYIQCPTCSGKQKRGNGDPYCAACQKYF</sequence>
<organism evidence="1 2">
    <name type="scientific">Pontibacillus chungwhensis BH030062</name>
    <dbReference type="NCBI Taxonomy" id="1385513"/>
    <lineage>
        <taxon>Bacteria</taxon>
        <taxon>Bacillati</taxon>
        <taxon>Bacillota</taxon>
        <taxon>Bacilli</taxon>
        <taxon>Bacillales</taxon>
        <taxon>Bacillaceae</taxon>
        <taxon>Pontibacillus</taxon>
    </lineage>
</organism>
<dbReference type="RefSeq" id="WP_036785389.1">
    <property type="nucleotide sequence ID" value="NZ_AVBG01000011.1"/>
</dbReference>
<evidence type="ECO:0000313" key="2">
    <source>
        <dbReference type="Proteomes" id="UP000030153"/>
    </source>
</evidence>
<evidence type="ECO:0000313" key="1">
    <source>
        <dbReference type="EMBL" id="KGP90667.1"/>
    </source>
</evidence>
<proteinExistence type="predicted"/>
<reference evidence="1 2" key="1">
    <citation type="submission" date="2013-08" db="EMBL/GenBank/DDBJ databases">
        <title>Genome of Pontibacillus chungwhensis.</title>
        <authorList>
            <person name="Wang Q."/>
            <person name="Wang G."/>
        </authorList>
    </citation>
    <scope>NUCLEOTIDE SEQUENCE [LARGE SCALE GENOMIC DNA]</scope>
    <source>
        <strain evidence="1 2">BH030062</strain>
    </source>
</reference>
<protein>
    <submittedName>
        <fullName evidence="1">Uncharacterized protein</fullName>
    </submittedName>
</protein>
<dbReference type="EMBL" id="AVBG01000011">
    <property type="protein sequence ID" value="KGP90667.1"/>
    <property type="molecule type" value="Genomic_DNA"/>
</dbReference>
<accession>A0A0A2UQS6</accession>
<dbReference type="Proteomes" id="UP000030153">
    <property type="component" value="Unassembled WGS sequence"/>
</dbReference>
<dbReference type="AlphaFoldDB" id="A0A0A2UQS6"/>
<name>A0A0A2UQS6_9BACI</name>